<keyword evidence="2" id="KW-0378">Hydrolase</keyword>
<dbReference type="InterPro" id="IPR000726">
    <property type="entry name" value="Glyco_hydro_19_cat"/>
</dbReference>
<evidence type="ECO:0000313" key="3">
    <source>
        <dbReference type="Proteomes" id="UP001596230"/>
    </source>
</evidence>
<organism evidence="2 3">
    <name type="scientific">Tatumella terrea</name>
    <dbReference type="NCBI Taxonomy" id="419007"/>
    <lineage>
        <taxon>Bacteria</taxon>
        <taxon>Pseudomonadati</taxon>
        <taxon>Pseudomonadota</taxon>
        <taxon>Gammaproteobacteria</taxon>
        <taxon>Enterobacterales</taxon>
        <taxon>Erwiniaceae</taxon>
        <taxon>Tatumella</taxon>
    </lineage>
</organism>
<accession>A0ABW1VUL8</accession>
<dbReference type="PANTHER" id="PTHR34408:SF1">
    <property type="entry name" value="GLYCOSYL HYDROLASE FAMILY 19 DOMAIN-CONTAINING PROTEIN HI_1415"/>
    <property type="match status" value="1"/>
</dbReference>
<reference evidence="3" key="1">
    <citation type="journal article" date="2019" name="Int. J. Syst. Evol. Microbiol.">
        <title>The Global Catalogue of Microorganisms (GCM) 10K type strain sequencing project: providing services to taxonomists for standard genome sequencing and annotation.</title>
        <authorList>
            <consortium name="The Broad Institute Genomics Platform"/>
            <consortium name="The Broad Institute Genome Sequencing Center for Infectious Disease"/>
            <person name="Wu L."/>
            <person name="Ma J."/>
        </authorList>
    </citation>
    <scope>NUCLEOTIDE SEQUENCE [LARGE SCALE GENOMIC DNA]</scope>
    <source>
        <strain evidence="3">CGMCC 1.18518</strain>
    </source>
</reference>
<evidence type="ECO:0000259" key="1">
    <source>
        <dbReference type="Pfam" id="PF00182"/>
    </source>
</evidence>
<proteinExistence type="predicted"/>
<dbReference type="Gene3D" id="1.10.530.10">
    <property type="match status" value="1"/>
</dbReference>
<dbReference type="InterPro" id="IPR052354">
    <property type="entry name" value="Cell_Wall_Dynamics_Protein"/>
</dbReference>
<dbReference type="InterPro" id="IPR023346">
    <property type="entry name" value="Lysozyme-like_dom_sf"/>
</dbReference>
<dbReference type="EMBL" id="JBHSUB010000006">
    <property type="protein sequence ID" value="MFC6377414.1"/>
    <property type="molecule type" value="Genomic_DNA"/>
</dbReference>
<gene>
    <name evidence="2" type="ORF">ACFP9W_04810</name>
</gene>
<dbReference type="RefSeq" id="WP_385948636.1">
    <property type="nucleotide sequence ID" value="NZ_JBHSUB010000006.1"/>
</dbReference>
<dbReference type="GO" id="GO:0016787">
    <property type="term" value="F:hydrolase activity"/>
    <property type="evidence" value="ECO:0007669"/>
    <property type="project" value="UniProtKB-KW"/>
</dbReference>
<evidence type="ECO:0000313" key="2">
    <source>
        <dbReference type="EMBL" id="MFC6377414.1"/>
    </source>
</evidence>
<dbReference type="Proteomes" id="UP001596230">
    <property type="component" value="Unassembled WGS sequence"/>
</dbReference>
<comment type="caution">
    <text evidence="2">The sequence shown here is derived from an EMBL/GenBank/DDBJ whole genome shotgun (WGS) entry which is preliminary data.</text>
</comment>
<sequence>MQSEQFAAAAGISAELASRWLEPVTEAMERFSIIHPMDQAMFIAQTAHESEGFTTLTESFDYTPQALEQLFPAYFTPQQATALGRTAEQPAQQPQIAERLYGQRLGNLSPMEGWIYRGRGLIQVTGRDNYCRCASGIDLPLLSHPDLLASDTPAALSAAWYFASQGCLACSGDLEKVTEIINGGSNGLADRAVRLQTALTALQQV</sequence>
<feature type="domain" description="Glycoside hydrolase family 19 catalytic" evidence="1">
    <location>
        <begin position="111"/>
        <end position="162"/>
    </location>
</feature>
<name>A0ABW1VUL8_9GAMM</name>
<dbReference type="PANTHER" id="PTHR34408">
    <property type="entry name" value="FAMILY PROTEIN, PUTATIVE-RELATED"/>
    <property type="match status" value="1"/>
</dbReference>
<dbReference type="SUPFAM" id="SSF53955">
    <property type="entry name" value="Lysozyme-like"/>
    <property type="match status" value="1"/>
</dbReference>
<keyword evidence="3" id="KW-1185">Reference proteome</keyword>
<protein>
    <submittedName>
        <fullName evidence="2">Glycoside hydrolase family 19 protein</fullName>
    </submittedName>
</protein>
<dbReference type="Pfam" id="PF00182">
    <property type="entry name" value="Glyco_hydro_19"/>
    <property type="match status" value="1"/>
</dbReference>